<dbReference type="InterPro" id="IPR027417">
    <property type="entry name" value="P-loop_NTPase"/>
</dbReference>
<evidence type="ECO:0000313" key="4">
    <source>
        <dbReference type="Proteomes" id="UP000291269"/>
    </source>
</evidence>
<comment type="caution">
    <text evidence="3">The sequence shown here is derived from an EMBL/GenBank/DDBJ whole genome shotgun (WGS) entry which is preliminary data.</text>
</comment>
<organism evidence="3 4">
    <name type="scientific">Candidatus Borkfalkia ceftriaxoniphila</name>
    <dbReference type="NCBI Taxonomy" id="2508949"/>
    <lineage>
        <taxon>Bacteria</taxon>
        <taxon>Bacillati</taxon>
        <taxon>Bacillota</taxon>
        <taxon>Clostridia</taxon>
        <taxon>Christensenellales</taxon>
        <taxon>Christensenellaceae</taxon>
        <taxon>Candidatus Borkfalkia</taxon>
    </lineage>
</organism>
<keyword evidence="1" id="KW-0175">Coiled coil</keyword>
<keyword evidence="2" id="KW-1133">Transmembrane helix</keyword>
<evidence type="ECO:0000256" key="1">
    <source>
        <dbReference type="SAM" id="Coils"/>
    </source>
</evidence>
<dbReference type="SUPFAM" id="SSF52540">
    <property type="entry name" value="P-loop containing nucleoside triphosphate hydrolases"/>
    <property type="match status" value="1"/>
</dbReference>
<dbReference type="EMBL" id="SDOZ01000004">
    <property type="protein sequence ID" value="RXZ57977.1"/>
    <property type="molecule type" value="Genomic_DNA"/>
</dbReference>
<dbReference type="Proteomes" id="UP000291269">
    <property type="component" value="Unassembled WGS sequence"/>
</dbReference>
<keyword evidence="4" id="KW-1185">Reference proteome</keyword>
<evidence type="ECO:0008006" key="5">
    <source>
        <dbReference type="Google" id="ProtNLM"/>
    </source>
</evidence>
<gene>
    <name evidence="3" type="ORF">ESZ91_09955</name>
</gene>
<keyword evidence="2" id="KW-0472">Membrane</keyword>
<keyword evidence="2" id="KW-0812">Transmembrane</keyword>
<dbReference type="AlphaFoldDB" id="A0A4Q2K9C6"/>
<reference evidence="3 4" key="1">
    <citation type="journal article" date="2019" name="Gut">
        <title>Antibiotics-induced monodominance of a novel gut bacterial order.</title>
        <authorList>
            <person name="Hildebrand F."/>
            <person name="Moitinho-Silva L."/>
            <person name="Blasche S."/>
            <person name="Jahn M.T."/>
            <person name="Gossmann T.I."/>
            <person name="Heuerta-Cepas J."/>
            <person name="Hercog R."/>
            <person name="Luetge M."/>
            <person name="Bahram M."/>
            <person name="Pryszlak A."/>
            <person name="Alves R.J."/>
            <person name="Waszak S.M."/>
            <person name="Zhu A."/>
            <person name="Ye L."/>
            <person name="Costea P.I."/>
            <person name="Aalvink S."/>
            <person name="Belzer C."/>
            <person name="Forslund S.K."/>
            <person name="Sunagawa S."/>
            <person name="Hentschel U."/>
            <person name="Merten C."/>
            <person name="Patil K.R."/>
            <person name="Benes V."/>
            <person name="Bork P."/>
        </authorList>
    </citation>
    <scope>NUCLEOTIDE SEQUENCE [LARGE SCALE GENOMIC DNA]</scope>
    <source>
        <strain evidence="3 4">HDS1380</strain>
    </source>
</reference>
<dbReference type="RefSeq" id="WP_129226832.1">
    <property type="nucleotide sequence ID" value="NZ_SDOZ01000004.1"/>
</dbReference>
<sequence length="513" mass="59143">MAEFAKYYVDFLWNALQNIWNFIYSILYAFYKIVVLDTINYFKALGAVVGNFDVLGWICLILVSLVNIALVFFIVYRLVQLIRRYIVYRGKEVEKDKLMEEIARLHEQAEELVKEKNQIFALKVGNQISEGYVPNDALAVTSDEGTGGNREASRFTKLINLDEKYGRNPNIIFMSDTDMISLQDIVKRFVDFAASQLQLYYTEDTIRLFFAGLATSKIIILEGISGTGKTSLPYAMGKFFNNNTSIVSVQPSWRDRAELVGYFNEFTKKFNETDFLNSLYETTLREDPNFIVLDEMNLARIEYYFADFLSIMEMPDIAEWKIDLISSPSPTDPKNVIYGKLLVPQNVWFVGTANNDDSTFTITDKVYDRAIALELNQKADYFDAPMTESFNCTFNYLESLFDRAYKEYEISDKNIALIKDLDAFIQSKFKISFGNRIMKQLKLFVPAYMACGGTESGGIDFIVTSKILRKFNSLNLPFLTKELQELIAYFDRKFGKGTMKYSIAYIRELQKVN</sequence>
<protein>
    <recommendedName>
        <fullName evidence="5">ATPase dynein-related AAA domain-containing protein</fullName>
    </recommendedName>
</protein>
<feature type="transmembrane region" description="Helical" evidence="2">
    <location>
        <begin position="12"/>
        <end position="34"/>
    </location>
</feature>
<proteinExistence type="predicted"/>
<evidence type="ECO:0000313" key="3">
    <source>
        <dbReference type="EMBL" id="RXZ57977.1"/>
    </source>
</evidence>
<name>A0A4Q2K9C6_9FIRM</name>
<feature type="transmembrane region" description="Helical" evidence="2">
    <location>
        <begin position="54"/>
        <end position="79"/>
    </location>
</feature>
<evidence type="ECO:0000256" key="2">
    <source>
        <dbReference type="SAM" id="Phobius"/>
    </source>
</evidence>
<feature type="coiled-coil region" evidence="1">
    <location>
        <begin position="88"/>
        <end position="119"/>
    </location>
</feature>
<dbReference type="OrthoDB" id="9781481at2"/>
<dbReference type="Gene3D" id="3.40.50.300">
    <property type="entry name" value="P-loop containing nucleotide triphosphate hydrolases"/>
    <property type="match status" value="1"/>
</dbReference>
<accession>A0A4Q2K9C6</accession>